<dbReference type="RefSeq" id="WP_005880481.1">
    <property type="nucleotide sequence ID" value="NZ_CP019430.1"/>
</dbReference>
<proteinExistence type="predicted"/>
<name>C3X980_OXAFO</name>
<protein>
    <submittedName>
        <fullName evidence="1">TfoX N-terminal domain protein</fullName>
    </submittedName>
</protein>
<accession>C3X980</accession>
<dbReference type="Gene3D" id="3.30.1460.30">
    <property type="entry name" value="YgaC/TfoX-N like chaperone"/>
    <property type="match status" value="1"/>
</dbReference>
<dbReference type="STRING" id="847.BRW83_1434"/>
<evidence type="ECO:0000313" key="2">
    <source>
        <dbReference type="Proteomes" id="UP000005089"/>
    </source>
</evidence>
<dbReference type="HOGENOM" id="CLU_151771_1_0_4"/>
<dbReference type="SUPFAM" id="SSF159894">
    <property type="entry name" value="YgaC/TfoX-N like"/>
    <property type="match status" value="1"/>
</dbReference>
<sequence>MASGKEYLNFILDQLSGLDDIAYKPMMGEFILYYRGKTVGGIYDDRFLVKPTKSAVDFMPAARYESPYEGAKPMLLVDEVDNREFLAGLLEAMFDELPAPKARKGKKKTD</sequence>
<dbReference type="GeneID" id="77135305"/>
<dbReference type="AlphaFoldDB" id="C3X980"/>
<evidence type="ECO:0000313" key="1">
    <source>
        <dbReference type="EMBL" id="EEO29756.1"/>
    </source>
</evidence>
<dbReference type="Proteomes" id="UP000005089">
    <property type="component" value="Unassembled WGS sequence"/>
</dbReference>
<dbReference type="EMBL" id="GG658170">
    <property type="protein sequence ID" value="EEO29756.1"/>
    <property type="molecule type" value="Genomic_DNA"/>
</dbReference>
<reference evidence="1 2" key="1">
    <citation type="submission" date="2009-02" db="EMBL/GenBank/DDBJ databases">
        <title>The Genome Sequence of Oxalobacter formigenes OXCC13.</title>
        <authorList>
            <consortium name="The Broad Institute Genome Sequencing Platform"/>
            <person name="Ward D."/>
            <person name="Young S.K."/>
            <person name="Kodira C.D."/>
            <person name="Zeng Q."/>
            <person name="Koehrsen M."/>
            <person name="Alvarado L."/>
            <person name="Berlin A."/>
            <person name="Borenstein D."/>
            <person name="Chen Z."/>
            <person name="Engels R."/>
            <person name="Freedman E."/>
            <person name="Gellesch M."/>
            <person name="Goldberg J."/>
            <person name="Griggs A."/>
            <person name="Gujja S."/>
            <person name="Heiman D."/>
            <person name="Hepburn T."/>
            <person name="Howarth C."/>
            <person name="Jen D."/>
            <person name="Larson L."/>
            <person name="Lewis B."/>
            <person name="Mehta T."/>
            <person name="Park D."/>
            <person name="Pearson M."/>
            <person name="Roberts A."/>
            <person name="Saif S."/>
            <person name="Shea T."/>
            <person name="Shenoy N."/>
            <person name="Sisk P."/>
            <person name="Stolte C."/>
            <person name="Sykes S."/>
            <person name="Walk T."/>
            <person name="White J."/>
            <person name="Yandava C."/>
            <person name="Allison M.J."/>
            <person name="Lander E."/>
            <person name="Nusbaum C."/>
            <person name="Galagan J."/>
            <person name="Birren B."/>
        </authorList>
    </citation>
    <scope>NUCLEOTIDE SEQUENCE [LARGE SCALE GENOMIC DNA]</scope>
    <source>
        <strain evidence="1 2">OXCC13</strain>
    </source>
</reference>
<dbReference type="OrthoDB" id="8687154at2"/>
<keyword evidence="2" id="KW-1185">Reference proteome</keyword>
<organism evidence="1 2">
    <name type="scientific">Oxalobacter formigenes OXCC13</name>
    <dbReference type="NCBI Taxonomy" id="556269"/>
    <lineage>
        <taxon>Bacteria</taxon>
        <taxon>Pseudomonadati</taxon>
        <taxon>Pseudomonadota</taxon>
        <taxon>Betaproteobacteria</taxon>
        <taxon>Burkholderiales</taxon>
        <taxon>Oxalobacteraceae</taxon>
        <taxon>Oxalobacter</taxon>
    </lineage>
</organism>
<gene>
    <name evidence="1" type="ORF">OFBG_00784</name>
</gene>
<dbReference type="eggNOG" id="COG3070">
    <property type="taxonomic scope" value="Bacteria"/>
</dbReference>